<dbReference type="EMBL" id="GGEC01052459">
    <property type="protein sequence ID" value="MBX32943.1"/>
    <property type="molecule type" value="Transcribed_RNA"/>
</dbReference>
<protein>
    <submittedName>
        <fullName evidence="1">Taraxerol synthase</fullName>
    </submittedName>
</protein>
<reference evidence="1" key="1">
    <citation type="submission" date="2018-02" db="EMBL/GenBank/DDBJ databases">
        <title>Rhizophora mucronata_Transcriptome.</title>
        <authorList>
            <person name="Meera S.P."/>
            <person name="Sreeshan A."/>
            <person name="Augustine A."/>
        </authorList>
    </citation>
    <scope>NUCLEOTIDE SEQUENCE</scope>
    <source>
        <tissue evidence="1">Leaf</tissue>
    </source>
</reference>
<accession>A0A2P2MRT0</accession>
<evidence type="ECO:0000313" key="1">
    <source>
        <dbReference type="EMBL" id="MBX32943.1"/>
    </source>
</evidence>
<name>A0A2P2MRT0_RHIMU</name>
<sequence length="152" mass="16554">MSLGISILYSPQSIKKKSSVIYIVIRTKMEGGDYITRTEAQCLAQLSTMFVCEYWERGPVVDGTMLVKGPGSGFLTMAASHTYPLGVKPGWRCLGYSTGLGVIQCPQNSGCFLPSFQCIQQKCGAIVGSFTCQCPTCMGEGSWAQLHLWFNS</sequence>
<proteinExistence type="predicted"/>
<organism evidence="1">
    <name type="scientific">Rhizophora mucronata</name>
    <name type="common">Asiatic mangrove</name>
    <dbReference type="NCBI Taxonomy" id="61149"/>
    <lineage>
        <taxon>Eukaryota</taxon>
        <taxon>Viridiplantae</taxon>
        <taxon>Streptophyta</taxon>
        <taxon>Embryophyta</taxon>
        <taxon>Tracheophyta</taxon>
        <taxon>Spermatophyta</taxon>
        <taxon>Magnoliopsida</taxon>
        <taxon>eudicotyledons</taxon>
        <taxon>Gunneridae</taxon>
        <taxon>Pentapetalae</taxon>
        <taxon>rosids</taxon>
        <taxon>fabids</taxon>
        <taxon>Malpighiales</taxon>
        <taxon>Rhizophoraceae</taxon>
        <taxon>Rhizophora</taxon>
    </lineage>
</organism>
<dbReference type="AlphaFoldDB" id="A0A2P2MRT0"/>